<dbReference type="InterPro" id="IPR050172">
    <property type="entry name" value="SsuD_RutA_monooxygenase"/>
</dbReference>
<dbReference type="PANTHER" id="PTHR42847:SF4">
    <property type="entry name" value="ALKANESULFONATE MONOOXYGENASE-RELATED"/>
    <property type="match status" value="1"/>
</dbReference>
<accession>A0A7C2BF09</accession>
<reference evidence="6" key="1">
    <citation type="journal article" date="2020" name="mSystems">
        <title>Genome- and Community-Level Interaction Insights into Carbon Utilization and Element Cycling Functions of Hydrothermarchaeota in Hydrothermal Sediment.</title>
        <authorList>
            <person name="Zhou Z."/>
            <person name="Liu Y."/>
            <person name="Xu W."/>
            <person name="Pan J."/>
            <person name="Luo Z.H."/>
            <person name="Li M."/>
        </authorList>
    </citation>
    <scope>NUCLEOTIDE SEQUENCE [LARGE SCALE GENOMIC DNA]</scope>
    <source>
        <strain evidence="6">SpSt-222</strain>
    </source>
</reference>
<evidence type="ECO:0000259" key="5">
    <source>
        <dbReference type="Pfam" id="PF00296"/>
    </source>
</evidence>
<comment type="caution">
    <text evidence="6">The sequence shown here is derived from an EMBL/GenBank/DDBJ whole genome shotgun (WGS) entry which is preliminary data.</text>
</comment>
<dbReference type="EMBL" id="DSJL01000007">
    <property type="protein sequence ID" value="HEF64465.1"/>
    <property type="molecule type" value="Genomic_DNA"/>
</dbReference>
<keyword evidence="3" id="KW-0560">Oxidoreductase</keyword>
<dbReference type="SUPFAM" id="SSF51679">
    <property type="entry name" value="Bacterial luciferase-like"/>
    <property type="match status" value="1"/>
</dbReference>
<keyword evidence="1" id="KW-0285">Flavoprotein</keyword>
<evidence type="ECO:0000313" key="6">
    <source>
        <dbReference type="EMBL" id="HEF64465.1"/>
    </source>
</evidence>
<dbReference type="GO" id="GO:0046306">
    <property type="term" value="P:alkanesulfonate catabolic process"/>
    <property type="evidence" value="ECO:0007669"/>
    <property type="project" value="TreeGrafter"/>
</dbReference>
<dbReference type="PANTHER" id="PTHR42847">
    <property type="entry name" value="ALKANESULFONATE MONOOXYGENASE"/>
    <property type="match status" value="1"/>
</dbReference>
<dbReference type="AlphaFoldDB" id="A0A7C2BF09"/>
<dbReference type="Gene3D" id="3.20.20.30">
    <property type="entry name" value="Luciferase-like domain"/>
    <property type="match status" value="1"/>
</dbReference>
<proteinExistence type="predicted"/>
<dbReference type="GO" id="GO:0008726">
    <property type="term" value="F:alkanesulfonate monooxygenase activity"/>
    <property type="evidence" value="ECO:0007669"/>
    <property type="project" value="TreeGrafter"/>
</dbReference>
<name>A0A7C2BF09_THERO</name>
<feature type="domain" description="Luciferase-like" evidence="5">
    <location>
        <begin position="6"/>
        <end position="280"/>
    </location>
</feature>
<dbReference type="InterPro" id="IPR011251">
    <property type="entry name" value="Luciferase-like_dom"/>
</dbReference>
<evidence type="ECO:0000256" key="2">
    <source>
        <dbReference type="ARBA" id="ARBA00022643"/>
    </source>
</evidence>
<keyword evidence="2" id="KW-0288">FMN</keyword>
<dbReference type="Pfam" id="PF00296">
    <property type="entry name" value="Bac_luciferase"/>
    <property type="match status" value="1"/>
</dbReference>
<evidence type="ECO:0000256" key="1">
    <source>
        <dbReference type="ARBA" id="ARBA00022630"/>
    </source>
</evidence>
<dbReference type="InterPro" id="IPR036661">
    <property type="entry name" value="Luciferase-like_sf"/>
</dbReference>
<keyword evidence="4" id="KW-0503">Monooxygenase</keyword>
<gene>
    <name evidence="6" type="ORF">ENP47_02500</name>
</gene>
<evidence type="ECO:0000256" key="4">
    <source>
        <dbReference type="ARBA" id="ARBA00023033"/>
    </source>
</evidence>
<protein>
    <submittedName>
        <fullName evidence="6">LLM class flavin-dependent oxidoreductase</fullName>
    </submittedName>
</protein>
<sequence length="317" mass="35992">MTTMRFGIHVGPQNTTVDELRRLWRFADAHDFHWFSVWDHFYARTSDQIPHFESVALLSAIACETQRIRFGCMVFAVQFRNIGLLAKSIVTIDHLSGGRLEVGLGAGWHEPEYRAFGYPFLSDRERLDQLEEGIQALRALLEQDAVTFEGRWIQLREARVLPKPLQTRLPLWVGGAGERRTARIAARYADGWNIPYVSPEGFRQKRAALEHWCEVEGRDPATVRLAVQVGLYMAPEDDDQAVARLRARLAEQVGPQALEQPGWLIGGPSKITEELQAYREAGADWINVTVRPPVDFEALQAFVEQVMPHFSRGTSSQ</sequence>
<organism evidence="6">
    <name type="scientific">Thermomicrobium roseum</name>
    <dbReference type="NCBI Taxonomy" id="500"/>
    <lineage>
        <taxon>Bacteria</taxon>
        <taxon>Pseudomonadati</taxon>
        <taxon>Thermomicrobiota</taxon>
        <taxon>Thermomicrobia</taxon>
        <taxon>Thermomicrobiales</taxon>
        <taxon>Thermomicrobiaceae</taxon>
        <taxon>Thermomicrobium</taxon>
    </lineage>
</organism>
<evidence type="ECO:0000256" key="3">
    <source>
        <dbReference type="ARBA" id="ARBA00023002"/>
    </source>
</evidence>